<feature type="transmembrane region" description="Helical" evidence="10">
    <location>
        <begin position="265"/>
        <end position="284"/>
    </location>
</feature>
<dbReference type="Proteomes" id="UP001642520">
    <property type="component" value="Unassembled WGS sequence"/>
</dbReference>
<proteinExistence type="inferred from homology"/>
<keyword evidence="9 10" id="KW-0807">Transducer</keyword>
<accession>A0ABP1N6P8</accession>
<keyword evidence="3 10" id="KW-0716">Sensory transduction</keyword>
<keyword evidence="7 10" id="KW-0472">Membrane</keyword>
<dbReference type="PANTHER" id="PTHR21137:SF35">
    <property type="entry name" value="ODORANT RECEPTOR 19A-RELATED"/>
    <property type="match status" value="1"/>
</dbReference>
<feature type="transmembrane region" description="Helical" evidence="10">
    <location>
        <begin position="296"/>
        <end position="315"/>
    </location>
</feature>
<keyword evidence="12" id="KW-1185">Reference proteome</keyword>
<reference evidence="11 12" key="1">
    <citation type="submission" date="2024-08" db="EMBL/GenBank/DDBJ databases">
        <authorList>
            <person name="Will J Nash"/>
            <person name="Angela Man"/>
            <person name="Seanna McTaggart"/>
            <person name="Kendall Baker"/>
            <person name="Tom Barker"/>
            <person name="Leah Catchpole"/>
            <person name="Alex Durrant"/>
            <person name="Karim Gharbi"/>
            <person name="Naomi Irish"/>
            <person name="Gemy Kaithakottil"/>
            <person name="Debby Ku"/>
            <person name="Aaliyah Providence"/>
            <person name="Felix Shaw"/>
            <person name="David Swarbreck"/>
            <person name="Chris Watkins"/>
            <person name="Ann M. McCartney"/>
            <person name="Giulio Formenti"/>
            <person name="Alice Mouton"/>
            <person name="Noel Vella"/>
            <person name="Bjorn M von Reumont"/>
            <person name="Adriana Vella"/>
            <person name="Wilfried Haerty"/>
        </authorList>
    </citation>
    <scope>NUCLEOTIDE SEQUENCE [LARGE SCALE GENOMIC DNA]</scope>
</reference>
<comment type="caution">
    <text evidence="11">The sequence shown here is derived from an EMBL/GenBank/DDBJ whole genome shotgun (WGS) entry which is preliminary data.</text>
</comment>
<sequence>MTRKTTIAETNLSIYTDYSLQLNRWILKPIGVWPAFSTTTRLERIVSIILNVICYGSMMSMSILSLLQLLLEKETSYTKLKIGAALTHWFTSSFTYTSLLLRSKDILLCVQHMDNDWRAVRRKQDQEVMLENAKFGRYVATFCVAFMQGGILSAVFVIVQTMEEIQVGNETRIVHMMITPVYKKLVNVDESPMNEIILSVQIFSIFIANSSTVGTFSLAAVLAAHACGQLGVLMLRINESMNASRDQKETINFVSNTEEVMNKMYFLELFRCMLDICLLGYLTLADLAEDNIQSAVTLFACVLSICFNVFIMCYIGETLTEQCKKVGEVVYMTNWYYLPDKLILDLILIIVRSNVVIDITAGKIVHLSIYTFGQVIKTSFAYLNVLRQMM</sequence>
<evidence type="ECO:0000313" key="12">
    <source>
        <dbReference type="Proteomes" id="UP001642520"/>
    </source>
</evidence>
<feature type="transmembrane region" description="Helical" evidence="10">
    <location>
        <begin position="138"/>
        <end position="159"/>
    </location>
</feature>
<keyword evidence="2" id="KW-1003">Cell membrane</keyword>
<comment type="caution">
    <text evidence="10">Lacks conserved residue(s) required for the propagation of feature annotation.</text>
</comment>
<evidence type="ECO:0000256" key="1">
    <source>
        <dbReference type="ARBA" id="ARBA00004651"/>
    </source>
</evidence>
<evidence type="ECO:0000256" key="10">
    <source>
        <dbReference type="RuleBase" id="RU351113"/>
    </source>
</evidence>
<dbReference type="EMBL" id="CAXAJV020001287">
    <property type="protein sequence ID" value="CAL7936656.1"/>
    <property type="molecule type" value="Genomic_DNA"/>
</dbReference>
<evidence type="ECO:0000256" key="3">
    <source>
        <dbReference type="ARBA" id="ARBA00022606"/>
    </source>
</evidence>
<evidence type="ECO:0000256" key="8">
    <source>
        <dbReference type="ARBA" id="ARBA00023170"/>
    </source>
</evidence>
<organism evidence="11 12">
    <name type="scientific">Xylocopa violacea</name>
    <name type="common">Violet carpenter bee</name>
    <name type="synonym">Apis violacea</name>
    <dbReference type="NCBI Taxonomy" id="135666"/>
    <lineage>
        <taxon>Eukaryota</taxon>
        <taxon>Metazoa</taxon>
        <taxon>Ecdysozoa</taxon>
        <taxon>Arthropoda</taxon>
        <taxon>Hexapoda</taxon>
        <taxon>Insecta</taxon>
        <taxon>Pterygota</taxon>
        <taxon>Neoptera</taxon>
        <taxon>Endopterygota</taxon>
        <taxon>Hymenoptera</taxon>
        <taxon>Apocrita</taxon>
        <taxon>Aculeata</taxon>
        <taxon>Apoidea</taxon>
        <taxon>Anthophila</taxon>
        <taxon>Apidae</taxon>
        <taxon>Xylocopa</taxon>
        <taxon>Xylocopa</taxon>
    </lineage>
</organism>
<evidence type="ECO:0000256" key="7">
    <source>
        <dbReference type="ARBA" id="ARBA00023136"/>
    </source>
</evidence>
<feature type="transmembrane region" description="Helical" evidence="10">
    <location>
        <begin position="367"/>
        <end position="386"/>
    </location>
</feature>
<dbReference type="Pfam" id="PF02949">
    <property type="entry name" value="7tm_6"/>
    <property type="match status" value="1"/>
</dbReference>
<evidence type="ECO:0000313" key="11">
    <source>
        <dbReference type="EMBL" id="CAL7936656.1"/>
    </source>
</evidence>
<keyword evidence="5 10" id="KW-0552">Olfaction</keyword>
<evidence type="ECO:0000256" key="5">
    <source>
        <dbReference type="ARBA" id="ARBA00022725"/>
    </source>
</evidence>
<evidence type="ECO:0000256" key="2">
    <source>
        <dbReference type="ARBA" id="ARBA00022475"/>
    </source>
</evidence>
<feature type="transmembrane region" description="Helical" evidence="10">
    <location>
        <begin position="45"/>
        <end position="71"/>
    </location>
</feature>
<feature type="transmembrane region" description="Helical" evidence="10">
    <location>
        <begin position="216"/>
        <end position="235"/>
    </location>
</feature>
<keyword evidence="8 10" id="KW-0675">Receptor</keyword>
<name>A0ABP1N6P8_XYLVO</name>
<dbReference type="PANTHER" id="PTHR21137">
    <property type="entry name" value="ODORANT RECEPTOR"/>
    <property type="match status" value="1"/>
</dbReference>
<comment type="subcellular location">
    <subcellularLocation>
        <location evidence="1 10">Cell membrane</location>
        <topology evidence="1 10">Multi-pass membrane protein</topology>
    </subcellularLocation>
</comment>
<comment type="similarity">
    <text evidence="10">Belongs to the insect chemoreceptor superfamily. Heteromeric odorant receptor channel (TC 1.A.69) family.</text>
</comment>
<keyword evidence="6 10" id="KW-1133">Transmembrane helix</keyword>
<protein>
    <recommendedName>
        <fullName evidence="10">Odorant receptor</fullName>
    </recommendedName>
</protein>
<evidence type="ECO:0000256" key="9">
    <source>
        <dbReference type="ARBA" id="ARBA00023224"/>
    </source>
</evidence>
<gene>
    <name evidence="11" type="ORF">XYLVIOL_LOCUS2295</name>
</gene>
<dbReference type="InterPro" id="IPR004117">
    <property type="entry name" value="7tm6_olfct_rcpt"/>
</dbReference>
<keyword evidence="4 10" id="KW-0812">Transmembrane</keyword>
<evidence type="ECO:0000256" key="6">
    <source>
        <dbReference type="ARBA" id="ARBA00022989"/>
    </source>
</evidence>
<evidence type="ECO:0000256" key="4">
    <source>
        <dbReference type="ARBA" id="ARBA00022692"/>
    </source>
</evidence>